<accession>A0ABS1W9C2</accession>
<protein>
    <recommendedName>
        <fullName evidence="4">Lipoprotein</fullName>
    </recommendedName>
</protein>
<keyword evidence="1" id="KW-0732">Signal</keyword>
<feature type="chain" id="PRO_5046306135" description="Lipoprotein" evidence="1">
    <location>
        <begin position="24"/>
        <end position="73"/>
    </location>
</feature>
<organism evidence="2 3">
    <name type="scientific">Legionella bononiensis</name>
    <dbReference type="NCBI Taxonomy" id="2793102"/>
    <lineage>
        <taxon>Bacteria</taxon>
        <taxon>Pseudomonadati</taxon>
        <taxon>Pseudomonadota</taxon>
        <taxon>Gammaproteobacteria</taxon>
        <taxon>Legionellales</taxon>
        <taxon>Legionellaceae</taxon>
        <taxon>Legionella</taxon>
    </lineage>
</organism>
<comment type="caution">
    <text evidence="2">The sequence shown here is derived from an EMBL/GenBank/DDBJ whole genome shotgun (WGS) entry which is preliminary data.</text>
</comment>
<dbReference type="EMBL" id="JADWVN010000007">
    <property type="protein sequence ID" value="MBL7525958.1"/>
    <property type="molecule type" value="Genomic_DNA"/>
</dbReference>
<evidence type="ECO:0008006" key="4">
    <source>
        <dbReference type="Google" id="ProtNLM"/>
    </source>
</evidence>
<evidence type="ECO:0000313" key="3">
    <source>
        <dbReference type="Proteomes" id="UP000809910"/>
    </source>
</evidence>
<proteinExistence type="predicted"/>
<evidence type="ECO:0000313" key="2">
    <source>
        <dbReference type="EMBL" id="MBL7525958.1"/>
    </source>
</evidence>
<dbReference type="RefSeq" id="WP_203111175.1">
    <property type="nucleotide sequence ID" value="NZ_JADOBG010000021.1"/>
</dbReference>
<sequence length="73" mass="7888">MVNQKVLLLFCTLGFLVSCTPLTGVTPSAASGSTQATDNQLSSNSSIRLKTGKKFTKYRAAQRRAVHRAHGQH</sequence>
<name>A0ABS1W9C2_9GAMM</name>
<dbReference type="PROSITE" id="PS51257">
    <property type="entry name" value="PROKAR_LIPOPROTEIN"/>
    <property type="match status" value="1"/>
</dbReference>
<dbReference type="Proteomes" id="UP000809910">
    <property type="component" value="Unassembled WGS sequence"/>
</dbReference>
<evidence type="ECO:0000256" key="1">
    <source>
        <dbReference type="SAM" id="SignalP"/>
    </source>
</evidence>
<keyword evidence="3" id="KW-1185">Reference proteome</keyword>
<gene>
    <name evidence="2" type="ORF">I5282_05130</name>
</gene>
<reference evidence="2 3" key="1">
    <citation type="submission" date="2020-12" db="EMBL/GenBank/DDBJ databases">
        <title>WGS of Legionella: environmental sample.</title>
        <authorList>
            <person name="Cristino S."/>
            <person name="Girolamini L."/>
            <person name="Salaris S."/>
            <person name="Pascale M.R."/>
            <person name="Mazzotta M."/>
            <person name="Orsini M."/>
            <person name="Grottola A."/>
        </authorList>
    </citation>
    <scope>NUCLEOTIDE SEQUENCE [LARGE SCALE GENOMIC DNA]</scope>
    <source>
        <strain evidence="2 3">30cs62</strain>
    </source>
</reference>
<feature type="signal peptide" evidence="1">
    <location>
        <begin position="1"/>
        <end position="23"/>
    </location>
</feature>